<organism evidence="2 3">
    <name type="scientific">Agromyces lapidis</name>
    <dbReference type="NCBI Taxonomy" id="279574"/>
    <lineage>
        <taxon>Bacteria</taxon>
        <taxon>Bacillati</taxon>
        <taxon>Actinomycetota</taxon>
        <taxon>Actinomycetes</taxon>
        <taxon>Micrococcales</taxon>
        <taxon>Microbacteriaceae</taxon>
        <taxon>Agromyces</taxon>
    </lineage>
</organism>
<keyword evidence="1" id="KW-0732">Signal</keyword>
<comment type="caution">
    <text evidence="2">The sequence shown here is derived from an EMBL/GenBank/DDBJ whole genome shotgun (WGS) entry which is preliminary data.</text>
</comment>
<dbReference type="EMBL" id="JBHMBL010000003">
    <property type="protein sequence ID" value="MFB9643416.1"/>
    <property type="molecule type" value="Genomic_DNA"/>
</dbReference>
<reference evidence="2 3" key="1">
    <citation type="submission" date="2024-09" db="EMBL/GenBank/DDBJ databases">
        <authorList>
            <person name="Sun Q."/>
            <person name="Mori K."/>
        </authorList>
    </citation>
    <scope>NUCLEOTIDE SEQUENCE [LARGE SCALE GENOMIC DNA]</scope>
    <source>
        <strain evidence="2 3">JCM 14321</strain>
    </source>
</reference>
<evidence type="ECO:0000313" key="2">
    <source>
        <dbReference type="EMBL" id="MFB9643416.1"/>
    </source>
</evidence>
<feature type="chain" id="PRO_5046869768" evidence="1">
    <location>
        <begin position="20"/>
        <end position="144"/>
    </location>
</feature>
<keyword evidence="3" id="KW-1185">Reference proteome</keyword>
<evidence type="ECO:0000256" key="1">
    <source>
        <dbReference type="SAM" id="SignalP"/>
    </source>
</evidence>
<feature type="signal peptide" evidence="1">
    <location>
        <begin position="1"/>
        <end position="19"/>
    </location>
</feature>
<proteinExistence type="predicted"/>
<evidence type="ECO:0000313" key="3">
    <source>
        <dbReference type="Proteomes" id="UP001589667"/>
    </source>
</evidence>
<protein>
    <submittedName>
        <fullName evidence="2">Uncharacterized protein</fullName>
    </submittedName>
</protein>
<dbReference type="RefSeq" id="WP_157425186.1">
    <property type="nucleotide sequence ID" value="NZ_BAAANI010000004.1"/>
</dbReference>
<name>A0ABV5SUP1_9MICO</name>
<dbReference type="Proteomes" id="UP001589667">
    <property type="component" value="Unassembled WGS sequence"/>
</dbReference>
<sequence>MKIWVVAAMVAAATITAVAAGYGVGTLVGLQVATSSGATVEPEVPETPDTHAGDLRGDLVVREAQEVLGSYDSAGSAVAYCERGELAMGGGRLGSGSGLRAVDDGPVAGSAGSTLPIGWRIEVERIEPDRSPRYFAAYVVCRVG</sequence>
<gene>
    <name evidence="2" type="ORF">ACFFQV_14050</name>
</gene>
<accession>A0ABV5SUP1</accession>